<dbReference type="Pfam" id="PF01323">
    <property type="entry name" value="DSBA"/>
    <property type="match status" value="1"/>
</dbReference>
<proteinExistence type="inferred from homology"/>
<keyword evidence="5 7" id="KW-1015">Disulfide bond</keyword>
<sequence length="208" mass="23883">MKKFALLLLMAFMVPLQACAQEAKWQEGEHYEVLDEEATASPEVKEFFSFWCPACFSFEPLVDQMKQKLPEDVKFNKVHVNFMGFTSSDIQDDATRAMMIAQAVKQEDKLNQAIFAYIHKQRATVSGLNDLKNIFVVNGVDKAEFDKLANSFGVNSMLKKNNQQVDIYREYLKGVPTFIINGKYKPIFNRNMTPDDMVDLVVWLSSKK</sequence>
<evidence type="ECO:0000256" key="3">
    <source>
        <dbReference type="ARBA" id="ARBA00022729"/>
    </source>
</evidence>
<evidence type="ECO:0000256" key="8">
    <source>
        <dbReference type="SAM" id="SignalP"/>
    </source>
</evidence>
<evidence type="ECO:0000256" key="7">
    <source>
        <dbReference type="PIRNR" id="PIRNR001488"/>
    </source>
</evidence>
<dbReference type="InterPro" id="IPR036249">
    <property type="entry name" value="Thioredoxin-like_sf"/>
</dbReference>
<feature type="signal peptide" evidence="8">
    <location>
        <begin position="1"/>
        <end position="20"/>
    </location>
</feature>
<protein>
    <recommendedName>
        <fullName evidence="7">Thiol:disulfide interchange protein</fullName>
    </recommendedName>
</protein>
<comment type="subcellular location">
    <subcellularLocation>
        <location evidence="1 7">Periplasm</location>
    </subcellularLocation>
</comment>
<gene>
    <name evidence="10" type="ORF">OPS25_12805</name>
</gene>
<evidence type="ECO:0000256" key="2">
    <source>
        <dbReference type="ARBA" id="ARBA00005791"/>
    </source>
</evidence>
<dbReference type="SUPFAM" id="SSF52833">
    <property type="entry name" value="Thioredoxin-like"/>
    <property type="match status" value="1"/>
</dbReference>
<evidence type="ECO:0000256" key="5">
    <source>
        <dbReference type="ARBA" id="ARBA00023157"/>
    </source>
</evidence>
<organism evidence="10 11">
    <name type="scientific">Alteromonas aquimaris</name>
    <dbReference type="NCBI Taxonomy" id="2998417"/>
    <lineage>
        <taxon>Bacteria</taxon>
        <taxon>Pseudomonadati</taxon>
        <taxon>Pseudomonadota</taxon>
        <taxon>Gammaproteobacteria</taxon>
        <taxon>Alteromonadales</taxon>
        <taxon>Alteromonadaceae</taxon>
        <taxon>Alteromonas/Salinimonas group</taxon>
        <taxon>Alteromonas</taxon>
    </lineage>
</organism>
<feature type="chain" id="PRO_5046901204" description="Thiol:disulfide interchange protein" evidence="8">
    <location>
        <begin position="21"/>
        <end position="208"/>
    </location>
</feature>
<dbReference type="InterPro" id="IPR001853">
    <property type="entry name" value="DSBA-like_thioredoxin_dom"/>
</dbReference>
<dbReference type="Proteomes" id="UP001142810">
    <property type="component" value="Unassembled WGS sequence"/>
</dbReference>
<accession>A0ABT3P9C2</accession>
<keyword evidence="4 7" id="KW-0574">Periplasm</keyword>
<name>A0ABT3P9C2_9ALTE</name>
<dbReference type="PIRSF" id="PIRSF001488">
    <property type="entry name" value="Tdi_protein"/>
    <property type="match status" value="1"/>
</dbReference>
<keyword evidence="3 8" id="KW-0732">Signal</keyword>
<dbReference type="PROSITE" id="PS51352">
    <property type="entry name" value="THIOREDOXIN_2"/>
    <property type="match status" value="1"/>
</dbReference>
<dbReference type="RefSeq" id="WP_265618139.1">
    <property type="nucleotide sequence ID" value="NZ_JAPFRD010000011.1"/>
</dbReference>
<dbReference type="EMBL" id="JAPFRD010000011">
    <property type="protein sequence ID" value="MCW8109382.1"/>
    <property type="molecule type" value="Genomic_DNA"/>
</dbReference>
<dbReference type="CDD" id="cd03019">
    <property type="entry name" value="DsbA_DsbA"/>
    <property type="match status" value="1"/>
</dbReference>
<evidence type="ECO:0000256" key="6">
    <source>
        <dbReference type="ARBA" id="ARBA00023284"/>
    </source>
</evidence>
<dbReference type="Gene3D" id="3.40.30.10">
    <property type="entry name" value="Glutaredoxin"/>
    <property type="match status" value="1"/>
</dbReference>
<dbReference type="InterPro" id="IPR023205">
    <property type="entry name" value="DsbA/DsbL"/>
</dbReference>
<evidence type="ECO:0000259" key="9">
    <source>
        <dbReference type="PROSITE" id="PS51352"/>
    </source>
</evidence>
<evidence type="ECO:0000313" key="11">
    <source>
        <dbReference type="Proteomes" id="UP001142810"/>
    </source>
</evidence>
<evidence type="ECO:0000256" key="1">
    <source>
        <dbReference type="ARBA" id="ARBA00004418"/>
    </source>
</evidence>
<evidence type="ECO:0000313" key="10">
    <source>
        <dbReference type="EMBL" id="MCW8109382.1"/>
    </source>
</evidence>
<evidence type="ECO:0000256" key="4">
    <source>
        <dbReference type="ARBA" id="ARBA00022764"/>
    </source>
</evidence>
<keyword evidence="11" id="KW-1185">Reference proteome</keyword>
<comment type="similarity">
    <text evidence="2">Belongs to the thioredoxin family. DsbA subfamily.</text>
</comment>
<comment type="caution">
    <text evidence="10">The sequence shown here is derived from an EMBL/GenBank/DDBJ whole genome shotgun (WGS) entry which is preliminary data.</text>
</comment>
<dbReference type="InterPro" id="IPR013766">
    <property type="entry name" value="Thioredoxin_domain"/>
</dbReference>
<dbReference type="PANTHER" id="PTHR35891">
    <property type="entry name" value="THIOL:DISULFIDE INTERCHANGE PROTEIN DSBA"/>
    <property type="match status" value="1"/>
</dbReference>
<dbReference type="InterPro" id="IPR050824">
    <property type="entry name" value="Thiol_disulfide_DsbA"/>
</dbReference>
<reference evidence="10" key="1">
    <citation type="submission" date="2022-11" db="EMBL/GenBank/DDBJ databases">
        <title>Alteromonas sp. nov., isolated from sea water of the Qingdao.</title>
        <authorList>
            <person name="Wang Q."/>
        </authorList>
    </citation>
    <scope>NUCLEOTIDE SEQUENCE</scope>
    <source>
        <strain evidence="10">ASW11-7</strain>
    </source>
</reference>
<keyword evidence="6" id="KW-0676">Redox-active center</keyword>
<feature type="domain" description="Thioredoxin" evidence="9">
    <location>
        <begin position="12"/>
        <end position="206"/>
    </location>
</feature>
<dbReference type="PANTHER" id="PTHR35891:SF2">
    <property type="entry name" value="THIOL:DISULFIDE INTERCHANGE PROTEIN DSBA"/>
    <property type="match status" value="1"/>
</dbReference>